<dbReference type="SMART" id="SM00116">
    <property type="entry name" value="CBS"/>
    <property type="match status" value="2"/>
</dbReference>
<dbReference type="Proteomes" id="UP000031980">
    <property type="component" value="Unassembled WGS sequence"/>
</dbReference>
<dbReference type="InterPro" id="IPR019862">
    <property type="entry name" value="Motility-assoc_prot_GldE"/>
</dbReference>
<reference evidence="15 16" key="2">
    <citation type="submission" date="2014-07" db="EMBL/GenBank/DDBJ databases">
        <title>Porphyromonadaceae bacterium OUH 334697 = ATCC BAA-2682 = DSM 28341 draft genome.</title>
        <authorList>
            <person name="Sydenham T.V."/>
            <person name="Hasman H."/>
            <person name="Justesen U.S."/>
        </authorList>
    </citation>
    <scope>NUCLEOTIDE SEQUENCE [LARGE SCALE GENOMIC DNA]</scope>
    <source>
        <strain evidence="15 16">OUH 334697</strain>
    </source>
</reference>
<feature type="transmembrane region" description="Helical" evidence="11">
    <location>
        <begin position="141"/>
        <end position="164"/>
    </location>
</feature>
<protein>
    <submittedName>
        <fullName evidence="14">Hemolysin</fullName>
    </submittedName>
</protein>
<keyword evidence="4 10" id="KW-0812">Transmembrane</keyword>
<keyword evidence="6 10" id="KW-1133">Transmembrane helix</keyword>
<keyword evidence="3" id="KW-1003">Cell membrane</keyword>
<reference evidence="14 17" key="1">
    <citation type="submission" date="2014-07" db="EMBL/GenBank/DDBJ databases">
        <title>Porphyromonadaceae bacterium OUH 308042 = ATCC BAA-2681 = DSM 28342 draft genome.</title>
        <authorList>
            <person name="Sydenham T.V."/>
            <person name="Hasman H."/>
            <person name="Justensen U.S."/>
        </authorList>
    </citation>
    <scope>NUCLEOTIDE SEQUENCE [LARGE SCALE GENOMIC DNA]</scope>
    <source>
        <strain evidence="14 17">OUH 308042</strain>
    </source>
</reference>
<sequence length="438" mass="49787">MDTDYFPPAEQIFTGSFGTLDLIFIIILLFLLICSALISGSEVAFFSLSPAQLKHLEEKGYDKACHLQKKPNLLLATILISNNFVNVGIVILSTYLVNSLFNLSANPVLGFIIQVIAVTFIILLVGEIIPKLYANRSQEKVVILMTGPLLFLSHLFRPLSYLLIKSTSIISNRIEKKDAISIDQLSKALELTKDSEINEEKDILEGIVRFGNIAVIDIIRARINVVAIDIEFSYQQVKEIITEHGYSRMPVYEENLDNINGILYVKDLLQHLDEKNDFKWQSLLRPAYFVPETKKINDLLEEFQSKKVHLAIVVDEYGGTSGIVTMEDIIEEIVGDINDEYDEQEIFYTRSKNGAYVFEASTLLNDFFKITDIEEESFEDIEGDADTLAGLILEIKGELPQKGDVITYKNHQFTIEEVDNRRIKKIQYQKIQSSPKEK</sequence>
<dbReference type="Pfam" id="PF01595">
    <property type="entry name" value="CNNM"/>
    <property type="match status" value="1"/>
</dbReference>
<dbReference type="AlphaFoldDB" id="A0A0C3R3S8"/>
<keyword evidence="7 9" id="KW-0129">CBS domain</keyword>
<feature type="transmembrane region" description="Helical" evidence="11">
    <location>
        <begin position="108"/>
        <end position="129"/>
    </location>
</feature>
<feature type="domain" description="CBS" evidence="12">
    <location>
        <begin position="218"/>
        <end position="278"/>
    </location>
</feature>
<dbReference type="EMBL" id="JPIU01000040">
    <property type="protein sequence ID" value="KIO43910.1"/>
    <property type="molecule type" value="Genomic_DNA"/>
</dbReference>
<dbReference type="SUPFAM" id="SSF54631">
    <property type="entry name" value="CBS-domain pair"/>
    <property type="match status" value="1"/>
</dbReference>
<evidence type="ECO:0000259" key="13">
    <source>
        <dbReference type="PROSITE" id="PS51846"/>
    </source>
</evidence>
<evidence type="ECO:0000313" key="14">
    <source>
        <dbReference type="EMBL" id="KIO43910.1"/>
    </source>
</evidence>
<dbReference type="Proteomes" id="UP000031937">
    <property type="component" value="Unassembled WGS sequence"/>
</dbReference>
<dbReference type="RefSeq" id="WP_041502602.1">
    <property type="nucleotide sequence ID" value="NZ_JPIT01000009.1"/>
</dbReference>
<evidence type="ECO:0000256" key="6">
    <source>
        <dbReference type="ARBA" id="ARBA00022989"/>
    </source>
</evidence>
<feature type="domain" description="CBS" evidence="12">
    <location>
        <begin position="283"/>
        <end position="340"/>
    </location>
</feature>
<evidence type="ECO:0000259" key="12">
    <source>
        <dbReference type="PROSITE" id="PS51371"/>
    </source>
</evidence>
<evidence type="ECO:0000256" key="10">
    <source>
        <dbReference type="PROSITE-ProRule" id="PRU01193"/>
    </source>
</evidence>
<dbReference type="Pfam" id="PF03471">
    <property type="entry name" value="CorC_HlyC"/>
    <property type="match status" value="1"/>
</dbReference>
<comment type="subcellular location">
    <subcellularLocation>
        <location evidence="1">Cell membrane</location>
        <topology evidence="1">Multi-pass membrane protein</topology>
    </subcellularLocation>
</comment>
<evidence type="ECO:0000256" key="11">
    <source>
        <dbReference type="SAM" id="Phobius"/>
    </source>
</evidence>
<evidence type="ECO:0000256" key="9">
    <source>
        <dbReference type="PROSITE-ProRule" id="PRU00703"/>
    </source>
</evidence>
<dbReference type="PROSITE" id="PS51846">
    <property type="entry name" value="CNNM"/>
    <property type="match status" value="1"/>
</dbReference>
<proteinExistence type="inferred from homology"/>
<evidence type="ECO:0000256" key="3">
    <source>
        <dbReference type="ARBA" id="ARBA00022475"/>
    </source>
</evidence>
<evidence type="ECO:0000256" key="5">
    <source>
        <dbReference type="ARBA" id="ARBA00022737"/>
    </source>
</evidence>
<dbReference type="PROSITE" id="PS51371">
    <property type="entry name" value="CBS"/>
    <property type="match status" value="2"/>
</dbReference>
<dbReference type="InterPro" id="IPR002550">
    <property type="entry name" value="CNNM"/>
</dbReference>
<organism evidence="14 17">
    <name type="scientific">Sanguibacteroides justesenii</name>
    <dbReference type="NCBI Taxonomy" id="1547597"/>
    <lineage>
        <taxon>Bacteria</taxon>
        <taxon>Pseudomonadati</taxon>
        <taxon>Bacteroidota</taxon>
        <taxon>Bacteroidia</taxon>
        <taxon>Bacteroidales</taxon>
        <taxon>Porphyromonadaceae</taxon>
        <taxon>Sanguibacteroides</taxon>
    </lineage>
</organism>
<keyword evidence="17" id="KW-1185">Reference proteome</keyword>
<dbReference type="Pfam" id="PF00571">
    <property type="entry name" value="CBS"/>
    <property type="match status" value="2"/>
</dbReference>
<evidence type="ECO:0000256" key="4">
    <source>
        <dbReference type="ARBA" id="ARBA00022692"/>
    </source>
</evidence>
<dbReference type="PANTHER" id="PTHR22777:SF32">
    <property type="entry name" value="UPF0053 INNER MEMBRANE PROTEIN YFJD"/>
    <property type="match status" value="1"/>
</dbReference>
<comment type="similarity">
    <text evidence="2">Belongs to the UPF0053 family.</text>
</comment>
<dbReference type="InterPro" id="IPR036318">
    <property type="entry name" value="FAD-bd_PCMH-like_sf"/>
</dbReference>
<feature type="domain" description="CNNM transmembrane" evidence="13">
    <location>
        <begin position="17"/>
        <end position="201"/>
    </location>
</feature>
<dbReference type="OrthoDB" id="9798188at2"/>
<dbReference type="Gene3D" id="3.10.580.10">
    <property type="entry name" value="CBS-domain"/>
    <property type="match status" value="1"/>
</dbReference>
<evidence type="ECO:0000313" key="16">
    <source>
        <dbReference type="Proteomes" id="UP000031937"/>
    </source>
</evidence>
<evidence type="ECO:0000313" key="15">
    <source>
        <dbReference type="EMBL" id="KIO46521.1"/>
    </source>
</evidence>
<gene>
    <name evidence="14" type="ORF">BA92_10960</name>
    <name evidence="15" type="ORF">IE90_04020</name>
</gene>
<dbReference type="Gene3D" id="3.30.465.10">
    <property type="match status" value="1"/>
</dbReference>
<dbReference type="GO" id="GO:0050660">
    <property type="term" value="F:flavin adenine dinucleotide binding"/>
    <property type="evidence" value="ECO:0007669"/>
    <property type="project" value="InterPro"/>
</dbReference>
<dbReference type="SUPFAM" id="SSF56176">
    <property type="entry name" value="FAD-binding/transporter-associated domain-like"/>
    <property type="match status" value="1"/>
</dbReference>
<dbReference type="FunFam" id="3.10.580.10:FF:000002">
    <property type="entry name" value="Magnesium/cobalt efflux protein CorC"/>
    <property type="match status" value="1"/>
</dbReference>
<evidence type="ECO:0000256" key="1">
    <source>
        <dbReference type="ARBA" id="ARBA00004651"/>
    </source>
</evidence>
<evidence type="ECO:0000256" key="8">
    <source>
        <dbReference type="ARBA" id="ARBA00023136"/>
    </source>
</evidence>
<dbReference type="CDD" id="cd04590">
    <property type="entry name" value="CBS_pair_CorC_HlyC_assoc"/>
    <property type="match status" value="1"/>
</dbReference>
<keyword evidence="5" id="KW-0677">Repeat</keyword>
<keyword evidence="8 10" id="KW-0472">Membrane</keyword>
<dbReference type="InterPro" id="IPR046342">
    <property type="entry name" value="CBS_dom_sf"/>
</dbReference>
<evidence type="ECO:0000256" key="7">
    <source>
        <dbReference type="ARBA" id="ARBA00023122"/>
    </source>
</evidence>
<evidence type="ECO:0000256" key="2">
    <source>
        <dbReference type="ARBA" id="ARBA00006337"/>
    </source>
</evidence>
<dbReference type="GO" id="GO:0005886">
    <property type="term" value="C:plasma membrane"/>
    <property type="evidence" value="ECO:0007669"/>
    <property type="project" value="UniProtKB-SubCell"/>
</dbReference>
<comment type="caution">
    <text evidence="14">The sequence shown here is derived from an EMBL/GenBank/DDBJ whole genome shotgun (WGS) entry which is preliminary data.</text>
</comment>
<evidence type="ECO:0000313" key="17">
    <source>
        <dbReference type="Proteomes" id="UP000031980"/>
    </source>
</evidence>
<dbReference type="PANTHER" id="PTHR22777">
    <property type="entry name" value="HEMOLYSIN-RELATED"/>
    <property type="match status" value="1"/>
</dbReference>
<dbReference type="InterPro" id="IPR000644">
    <property type="entry name" value="CBS_dom"/>
</dbReference>
<accession>A0A0C3R3S8</accession>
<dbReference type="InterPro" id="IPR044751">
    <property type="entry name" value="Ion_transp-like_CBS"/>
</dbReference>
<dbReference type="SMART" id="SM01091">
    <property type="entry name" value="CorC_HlyC"/>
    <property type="match status" value="1"/>
</dbReference>
<dbReference type="EMBL" id="JPIT01000009">
    <property type="protein sequence ID" value="KIO46521.1"/>
    <property type="molecule type" value="Genomic_DNA"/>
</dbReference>
<dbReference type="InterPro" id="IPR005170">
    <property type="entry name" value="Transptr-assoc_dom"/>
</dbReference>
<name>A0A0C3R3S8_9PORP</name>
<feature type="transmembrane region" description="Helical" evidence="11">
    <location>
        <begin position="22"/>
        <end position="46"/>
    </location>
</feature>
<dbReference type="InterPro" id="IPR016169">
    <property type="entry name" value="FAD-bd_PCMH_sub2"/>
</dbReference>
<feature type="transmembrane region" description="Helical" evidence="11">
    <location>
        <begin position="73"/>
        <end position="96"/>
    </location>
</feature>
<dbReference type="NCBIfam" id="TIGR03520">
    <property type="entry name" value="GldE"/>
    <property type="match status" value="1"/>
</dbReference>